<evidence type="ECO:0000256" key="1">
    <source>
        <dbReference type="SAM" id="MobiDB-lite"/>
    </source>
</evidence>
<gene>
    <name evidence="2" type="ORF">SDC9_95993</name>
</gene>
<evidence type="ECO:0000313" key="2">
    <source>
        <dbReference type="EMBL" id="MPM49265.1"/>
    </source>
</evidence>
<name>A0A645A7V6_9ZZZZ</name>
<dbReference type="AlphaFoldDB" id="A0A645A7V6"/>
<protein>
    <submittedName>
        <fullName evidence="2">Uncharacterized protein</fullName>
    </submittedName>
</protein>
<proteinExistence type="predicted"/>
<accession>A0A645A7V6</accession>
<reference evidence="2" key="1">
    <citation type="submission" date="2019-08" db="EMBL/GenBank/DDBJ databases">
        <authorList>
            <person name="Kucharzyk K."/>
            <person name="Murdoch R.W."/>
            <person name="Higgins S."/>
            <person name="Loffler F."/>
        </authorList>
    </citation>
    <scope>NUCLEOTIDE SEQUENCE</scope>
</reference>
<comment type="caution">
    <text evidence="2">The sequence shown here is derived from an EMBL/GenBank/DDBJ whole genome shotgun (WGS) entry which is preliminary data.</text>
</comment>
<dbReference type="EMBL" id="VSSQ01012448">
    <property type="protein sequence ID" value="MPM49265.1"/>
    <property type="molecule type" value="Genomic_DNA"/>
</dbReference>
<feature type="region of interest" description="Disordered" evidence="1">
    <location>
        <begin position="1"/>
        <end position="21"/>
    </location>
</feature>
<sequence length="147" mass="15203">MAHGNADLRTQQLLQPSGGGGDGVHPVVEVIDLPAPAQLPSDGVRHNLPVVLQHIGLHRLAVGGRLFNGAHVPQARQGHVQRPGNGGGGEGEGVHLLGKLPQPLLMGHAEALLLVDDQKAEIFKLHGLLQQLVGADQNVHAPGTGGL</sequence>
<organism evidence="2">
    <name type="scientific">bioreactor metagenome</name>
    <dbReference type="NCBI Taxonomy" id="1076179"/>
    <lineage>
        <taxon>unclassified sequences</taxon>
        <taxon>metagenomes</taxon>
        <taxon>ecological metagenomes</taxon>
    </lineage>
</organism>